<dbReference type="AlphaFoldDB" id="A0A830HBJ9"/>
<feature type="transmembrane region" description="Helical" evidence="2">
    <location>
        <begin position="174"/>
        <end position="200"/>
    </location>
</feature>
<comment type="caution">
    <text evidence="3">The sequence shown here is derived from an EMBL/GenBank/DDBJ whole genome shotgun (WGS) entry which is preliminary data.</text>
</comment>
<keyword evidence="2" id="KW-1133">Transmembrane helix</keyword>
<feature type="region of interest" description="Disordered" evidence="1">
    <location>
        <begin position="108"/>
        <end position="134"/>
    </location>
</feature>
<sequence>MSVRSGDDVVVMAADMVGSGENLAVDDNELPIPSVAVAAPLPPTSSSTLYHAHLSPTPPPKNPRALRQERMRRPSKDAEEEEKAEAASGAVMYENELASLAEVRGVKGNKELAKNQEKEKKSVPSNDDDDDDDDDKLEVIAYTEECPISAVSDEERTQDQQARREMEARQPEPAYAKLSVLFLGTSFLFATFGVILGYLSGTWFDESLSSGCSDASKANAAAWFSHGVCIATLAFAWAAPVVRHNLEESLAAQNRRLNEVQNKIVYNFIRISKLVGWFLLCACVIMGARAALMSSSYRSNCCDFSKAIEEYRKEQIMGTGTLATTLAPPPAPSSLQEMPSPPPLPPFKRESFYKTNVYGRRLQMSHPHDTPTNRRNGAKSSGMNPQFTLRELEMGAKEGGEQCGVLSTKPPELLSAPVVSVLGVMLLVAAMFCSERFWASSMLLLSSGSVLWNFAQRALNFTCISQSPSLAATLDASLRGGENFNNGVGVHADMQIVEPTVPPPATESLDVQDSSRKLTAHGAVAVVIVPGSSDEHMLDRVLVARVVP</sequence>
<reference evidence="3" key="1">
    <citation type="submission" date="2020-10" db="EMBL/GenBank/DDBJ databases">
        <title>Unveiling of a novel bifunctional photoreceptor, Dualchrome1, isolated from a cosmopolitan green alga.</title>
        <authorList>
            <person name="Suzuki S."/>
            <person name="Kawachi M."/>
        </authorList>
    </citation>
    <scope>NUCLEOTIDE SEQUENCE</scope>
    <source>
        <strain evidence="3">NIES 2893</strain>
    </source>
</reference>
<evidence type="ECO:0000256" key="1">
    <source>
        <dbReference type="SAM" id="MobiDB-lite"/>
    </source>
</evidence>
<proteinExistence type="predicted"/>
<gene>
    <name evidence="3" type="ORF">PPROV_000201500</name>
</gene>
<name>A0A830HBJ9_9CHLO</name>
<organism evidence="3 4">
    <name type="scientific">Pycnococcus provasolii</name>
    <dbReference type="NCBI Taxonomy" id="41880"/>
    <lineage>
        <taxon>Eukaryota</taxon>
        <taxon>Viridiplantae</taxon>
        <taxon>Chlorophyta</taxon>
        <taxon>Pseudoscourfieldiophyceae</taxon>
        <taxon>Pseudoscourfieldiales</taxon>
        <taxon>Pycnococcaceae</taxon>
        <taxon>Pycnococcus</taxon>
    </lineage>
</organism>
<keyword evidence="2" id="KW-0812">Transmembrane</keyword>
<feature type="compositionally biased region" description="Basic and acidic residues" evidence="1">
    <location>
        <begin position="108"/>
        <end position="122"/>
    </location>
</feature>
<keyword evidence="2" id="KW-0472">Membrane</keyword>
<feature type="compositionally biased region" description="Polar residues" evidence="1">
    <location>
        <begin position="373"/>
        <end position="384"/>
    </location>
</feature>
<accession>A0A830HBJ9</accession>
<evidence type="ECO:0000313" key="3">
    <source>
        <dbReference type="EMBL" id="GHP03260.1"/>
    </source>
</evidence>
<dbReference type="Proteomes" id="UP000660262">
    <property type="component" value="Unassembled WGS sequence"/>
</dbReference>
<feature type="region of interest" description="Disordered" evidence="1">
    <location>
        <begin position="149"/>
        <end position="169"/>
    </location>
</feature>
<protein>
    <recommendedName>
        <fullName evidence="5">Transmembrane protein</fullName>
    </recommendedName>
</protein>
<feature type="transmembrane region" description="Helical" evidence="2">
    <location>
        <begin position="220"/>
        <end position="243"/>
    </location>
</feature>
<feature type="compositionally biased region" description="Basic and acidic residues" evidence="1">
    <location>
        <begin position="66"/>
        <end position="77"/>
    </location>
</feature>
<dbReference type="EMBL" id="BNJQ01000005">
    <property type="protein sequence ID" value="GHP03260.1"/>
    <property type="molecule type" value="Genomic_DNA"/>
</dbReference>
<feature type="transmembrane region" description="Helical" evidence="2">
    <location>
        <begin position="264"/>
        <end position="288"/>
    </location>
</feature>
<evidence type="ECO:0000313" key="4">
    <source>
        <dbReference type="Proteomes" id="UP000660262"/>
    </source>
</evidence>
<evidence type="ECO:0008006" key="5">
    <source>
        <dbReference type="Google" id="ProtNLM"/>
    </source>
</evidence>
<keyword evidence="4" id="KW-1185">Reference proteome</keyword>
<feature type="region of interest" description="Disordered" evidence="1">
    <location>
        <begin position="363"/>
        <end position="384"/>
    </location>
</feature>
<feature type="region of interest" description="Disordered" evidence="1">
    <location>
        <begin position="36"/>
        <end position="90"/>
    </location>
</feature>
<evidence type="ECO:0000256" key="2">
    <source>
        <dbReference type="SAM" id="Phobius"/>
    </source>
</evidence>
<feature type="compositionally biased region" description="Basic and acidic residues" evidence="1">
    <location>
        <begin position="153"/>
        <end position="169"/>
    </location>
</feature>